<evidence type="ECO:0000313" key="5">
    <source>
        <dbReference type="Proteomes" id="UP000236728"/>
    </source>
</evidence>
<keyword evidence="5" id="KW-1185">Reference proteome</keyword>
<dbReference type="InterPro" id="IPR008278">
    <property type="entry name" value="4-PPantetheinyl_Trfase_dom"/>
</dbReference>
<dbReference type="AlphaFoldDB" id="A0A1H6AWJ3"/>
<dbReference type="InterPro" id="IPR050559">
    <property type="entry name" value="P-Pant_transferase_sf"/>
</dbReference>
<feature type="domain" description="4'-phosphopantetheinyl transferase" evidence="3">
    <location>
        <begin position="147"/>
        <end position="219"/>
    </location>
</feature>
<evidence type="ECO:0000256" key="2">
    <source>
        <dbReference type="ARBA" id="ARBA00022679"/>
    </source>
</evidence>
<organism evidence="4 5">
    <name type="scientific">Bryocella elongata</name>
    <dbReference type="NCBI Taxonomy" id="863522"/>
    <lineage>
        <taxon>Bacteria</taxon>
        <taxon>Pseudomonadati</taxon>
        <taxon>Acidobacteriota</taxon>
        <taxon>Terriglobia</taxon>
        <taxon>Terriglobales</taxon>
        <taxon>Acidobacteriaceae</taxon>
        <taxon>Bryocella</taxon>
    </lineage>
</organism>
<evidence type="ECO:0000256" key="1">
    <source>
        <dbReference type="ARBA" id="ARBA00010990"/>
    </source>
</evidence>
<dbReference type="PANTHER" id="PTHR12215">
    <property type="entry name" value="PHOSPHOPANTETHEINE TRANSFERASE"/>
    <property type="match status" value="1"/>
</dbReference>
<dbReference type="GO" id="GO:0000287">
    <property type="term" value="F:magnesium ion binding"/>
    <property type="evidence" value="ECO:0007669"/>
    <property type="project" value="InterPro"/>
</dbReference>
<sequence>MPLSATLGRLLWDVPTRASHGTNVRMDRVLPAGEELLPTPESAVVWLTGFPAGSAPWLLERAAALLTTGERSGAERMRLPEARSEFLLGRALLRSLLARRLGCSAGAVPLEAIPQHKPRLMPGSGPIEFNLSHAGGRIAIAMTQGVSVGVDIEAIDPEVEFMEIAGSHFAAAERSVLVRAREDCRARCFFRLWTRKEAVVKAAGDGLTLPLDGFDVSPALPEELSLVIDSLECGMGSWYVRDVPAEGQFTAAIALAKPGMLVHRVVLDEQNVASLFQAGTAFSQVRVA</sequence>
<proteinExistence type="inferred from homology"/>
<accession>A0A1H6AWJ3</accession>
<dbReference type="Gene3D" id="3.90.470.20">
    <property type="entry name" value="4'-phosphopantetheinyl transferase domain"/>
    <property type="match status" value="2"/>
</dbReference>
<evidence type="ECO:0000259" key="3">
    <source>
        <dbReference type="Pfam" id="PF01648"/>
    </source>
</evidence>
<name>A0A1H6AWJ3_9BACT</name>
<dbReference type="Proteomes" id="UP000236728">
    <property type="component" value="Unassembled WGS sequence"/>
</dbReference>
<evidence type="ECO:0000313" key="4">
    <source>
        <dbReference type="EMBL" id="SEG52415.1"/>
    </source>
</evidence>
<dbReference type="PANTHER" id="PTHR12215:SF10">
    <property type="entry name" value="L-AMINOADIPATE-SEMIALDEHYDE DEHYDROGENASE-PHOSPHOPANTETHEINYL TRANSFERASE"/>
    <property type="match status" value="1"/>
</dbReference>
<dbReference type="GO" id="GO:0005829">
    <property type="term" value="C:cytosol"/>
    <property type="evidence" value="ECO:0007669"/>
    <property type="project" value="TreeGrafter"/>
</dbReference>
<gene>
    <name evidence="4" type="ORF">SAMN05421819_3295</name>
</gene>
<dbReference type="InterPro" id="IPR037143">
    <property type="entry name" value="4-PPantetheinyl_Trfase_dom_sf"/>
</dbReference>
<dbReference type="EMBL" id="FNVA01000006">
    <property type="protein sequence ID" value="SEG52415.1"/>
    <property type="molecule type" value="Genomic_DNA"/>
</dbReference>
<protein>
    <submittedName>
        <fullName evidence="4">4'-phosphopantetheinyl transferase</fullName>
    </submittedName>
</protein>
<dbReference type="Pfam" id="PF01648">
    <property type="entry name" value="ACPS"/>
    <property type="match status" value="1"/>
</dbReference>
<dbReference type="GO" id="GO:0019878">
    <property type="term" value="P:lysine biosynthetic process via aminoadipic acid"/>
    <property type="evidence" value="ECO:0007669"/>
    <property type="project" value="TreeGrafter"/>
</dbReference>
<comment type="similarity">
    <text evidence="1">Belongs to the P-Pant transferase superfamily. Gsp/Sfp/HetI/AcpT family.</text>
</comment>
<dbReference type="GO" id="GO:0008897">
    <property type="term" value="F:holo-[acyl-carrier-protein] synthase activity"/>
    <property type="evidence" value="ECO:0007669"/>
    <property type="project" value="InterPro"/>
</dbReference>
<keyword evidence="2 4" id="KW-0808">Transferase</keyword>
<dbReference type="SUPFAM" id="SSF56214">
    <property type="entry name" value="4'-phosphopantetheinyl transferase"/>
    <property type="match status" value="2"/>
</dbReference>
<reference evidence="4 5" key="1">
    <citation type="submission" date="2016-10" db="EMBL/GenBank/DDBJ databases">
        <authorList>
            <person name="de Groot N.N."/>
        </authorList>
    </citation>
    <scope>NUCLEOTIDE SEQUENCE [LARGE SCALE GENOMIC DNA]</scope>
    <source>
        <strain evidence="4 5">DSM 22489</strain>
    </source>
</reference>